<evidence type="ECO:0000313" key="16">
    <source>
        <dbReference type="Proteomes" id="UP000285839"/>
    </source>
</evidence>
<accession>A0A396FPI4</accession>
<keyword evidence="2 7" id="KW-0813">Transport</keyword>
<dbReference type="PANTHER" id="PTHR43744:SF12">
    <property type="entry name" value="ABC TRANSPORTER PERMEASE PROTEIN MG189-RELATED"/>
    <property type="match status" value="1"/>
</dbReference>
<dbReference type="GO" id="GO:0055085">
    <property type="term" value="P:transmembrane transport"/>
    <property type="evidence" value="ECO:0007669"/>
    <property type="project" value="InterPro"/>
</dbReference>
<evidence type="ECO:0000256" key="1">
    <source>
        <dbReference type="ARBA" id="ARBA00004651"/>
    </source>
</evidence>
<evidence type="ECO:0000313" key="12">
    <source>
        <dbReference type="EMBL" id="RHH15316.1"/>
    </source>
</evidence>
<dbReference type="AlphaFoldDB" id="A0A396FPI4"/>
<evidence type="ECO:0000313" key="14">
    <source>
        <dbReference type="Proteomes" id="UP000284242"/>
    </source>
</evidence>
<evidence type="ECO:0000313" key="15">
    <source>
        <dbReference type="Proteomes" id="UP000284644"/>
    </source>
</evidence>
<dbReference type="PANTHER" id="PTHR43744">
    <property type="entry name" value="ABC TRANSPORTER PERMEASE PROTEIN MG189-RELATED-RELATED"/>
    <property type="match status" value="1"/>
</dbReference>
<name>A0A396FPI4_9FIRM</name>
<evidence type="ECO:0000313" key="11">
    <source>
        <dbReference type="EMBL" id="RHE10057.1"/>
    </source>
</evidence>
<reference evidence="13 14" key="1">
    <citation type="submission" date="2018-08" db="EMBL/GenBank/DDBJ databases">
        <title>A genome reference for cultivated species of the human gut microbiota.</title>
        <authorList>
            <person name="Zou Y."/>
            <person name="Xue W."/>
            <person name="Luo G."/>
        </authorList>
    </citation>
    <scope>NUCLEOTIDE SEQUENCE [LARGE SCALE GENOMIC DNA]</scope>
    <source>
        <strain evidence="10 14">AF21-24</strain>
        <strain evidence="9 16">AF25-21</strain>
        <strain evidence="12 13">AM18-2AC</strain>
        <strain evidence="11 15">AM29-25AC</strain>
    </source>
</reference>
<feature type="transmembrane region" description="Helical" evidence="7">
    <location>
        <begin position="77"/>
        <end position="98"/>
    </location>
</feature>
<dbReference type="EMBL" id="QRJH01000012">
    <property type="protein sequence ID" value="RHH15316.1"/>
    <property type="molecule type" value="Genomic_DNA"/>
</dbReference>
<feature type="domain" description="ABC transmembrane type-1" evidence="8">
    <location>
        <begin position="73"/>
        <end position="262"/>
    </location>
</feature>
<evidence type="ECO:0000256" key="6">
    <source>
        <dbReference type="ARBA" id="ARBA00023136"/>
    </source>
</evidence>
<organism evidence="12 13">
    <name type="scientific">Blautia obeum</name>
    <dbReference type="NCBI Taxonomy" id="40520"/>
    <lineage>
        <taxon>Bacteria</taxon>
        <taxon>Bacillati</taxon>
        <taxon>Bacillota</taxon>
        <taxon>Clostridia</taxon>
        <taxon>Lachnospirales</taxon>
        <taxon>Lachnospiraceae</taxon>
        <taxon>Blautia</taxon>
    </lineage>
</organism>
<dbReference type="Proteomes" id="UP000284644">
    <property type="component" value="Unassembled WGS sequence"/>
</dbReference>
<dbReference type="EMBL" id="QRVV01000025">
    <property type="protein sequence ID" value="RGS72935.1"/>
    <property type="molecule type" value="Genomic_DNA"/>
</dbReference>
<evidence type="ECO:0000313" key="9">
    <source>
        <dbReference type="EMBL" id="RGR47255.1"/>
    </source>
</evidence>
<dbReference type="EMBL" id="QRUH01000011">
    <property type="protein sequence ID" value="RGR47255.1"/>
    <property type="molecule type" value="Genomic_DNA"/>
</dbReference>
<keyword evidence="6 7" id="KW-0472">Membrane</keyword>
<evidence type="ECO:0000313" key="13">
    <source>
        <dbReference type="Proteomes" id="UP000284024"/>
    </source>
</evidence>
<sequence>MSIKKRQKRSALLAYIILAVGAVFMIIPFLWMVLTSFKTYRETVKLPIQWFPAEWNFDNYVEVLKQLDFLRYYRNTILVTVTTLVAMTLIASLAAYAFARMEFPGKNVIFALLLVVYMVPPQMTMIPKYMMITKLGWVDTLAGIVVPNIFSVYTMFMLRQFFVSVPKELDEAAKLDGCSFFGIFWRVDLPLIRNGLIAITVLNLLWSWNDLLWPLIATSTDKMRVLSVAIATLNNSDGSQYQLLMAAGVLAVLPMLVIYAICQEYFMDGIMSSGVKG</sequence>
<dbReference type="SUPFAM" id="SSF161098">
    <property type="entry name" value="MetI-like"/>
    <property type="match status" value="1"/>
</dbReference>
<feature type="transmembrane region" description="Helical" evidence="7">
    <location>
        <begin position="12"/>
        <end position="34"/>
    </location>
</feature>
<keyword evidence="5 7" id="KW-1133">Transmembrane helix</keyword>
<dbReference type="EMBL" id="QSJW01000013">
    <property type="protein sequence ID" value="RHE10057.1"/>
    <property type="molecule type" value="Genomic_DNA"/>
</dbReference>
<dbReference type="Proteomes" id="UP000285839">
    <property type="component" value="Unassembled WGS sequence"/>
</dbReference>
<feature type="transmembrane region" description="Helical" evidence="7">
    <location>
        <begin position="243"/>
        <end position="262"/>
    </location>
</feature>
<dbReference type="Gene3D" id="1.10.3720.10">
    <property type="entry name" value="MetI-like"/>
    <property type="match status" value="1"/>
</dbReference>
<comment type="similarity">
    <text evidence="7">Belongs to the binding-protein-dependent transport system permease family.</text>
</comment>
<evidence type="ECO:0000256" key="5">
    <source>
        <dbReference type="ARBA" id="ARBA00022989"/>
    </source>
</evidence>
<evidence type="ECO:0000256" key="3">
    <source>
        <dbReference type="ARBA" id="ARBA00022475"/>
    </source>
</evidence>
<keyword evidence="3" id="KW-1003">Cell membrane</keyword>
<proteinExistence type="inferred from homology"/>
<dbReference type="GO" id="GO:0005886">
    <property type="term" value="C:plasma membrane"/>
    <property type="evidence" value="ECO:0007669"/>
    <property type="project" value="UniProtKB-SubCell"/>
</dbReference>
<dbReference type="CDD" id="cd06261">
    <property type="entry name" value="TM_PBP2"/>
    <property type="match status" value="1"/>
</dbReference>
<gene>
    <name evidence="12" type="ORF">DW222_16405</name>
    <name evidence="11" type="ORF">DW767_16520</name>
    <name evidence="10" type="ORF">DWX77_09875</name>
    <name evidence="9" type="ORF">DWY46_13000</name>
</gene>
<dbReference type="Pfam" id="PF00528">
    <property type="entry name" value="BPD_transp_1"/>
    <property type="match status" value="1"/>
</dbReference>
<dbReference type="InterPro" id="IPR000515">
    <property type="entry name" value="MetI-like"/>
</dbReference>
<evidence type="ECO:0000256" key="4">
    <source>
        <dbReference type="ARBA" id="ARBA00022692"/>
    </source>
</evidence>
<feature type="transmembrane region" description="Helical" evidence="7">
    <location>
        <begin position="191"/>
        <end position="208"/>
    </location>
</feature>
<feature type="transmembrane region" description="Helical" evidence="7">
    <location>
        <begin position="110"/>
        <end position="130"/>
    </location>
</feature>
<comment type="subcellular location">
    <subcellularLocation>
        <location evidence="1 7">Cell membrane</location>
        <topology evidence="1 7">Multi-pass membrane protein</topology>
    </subcellularLocation>
</comment>
<dbReference type="InterPro" id="IPR035906">
    <property type="entry name" value="MetI-like_sf"/>
</dbReference>
<evidence type="ECO:0000259" key="8">
    <source>
        <dbReference type="PROSITE" id="PS50928"/>
    </source>
</evidence>
<dbReference type="Proteomes" id="UP000284242">
    <property type="component" value="Unassembled WGS sequence"/>
</dbReference>
<protein>
    <submittedName>
        <fullName evidence="12">Carbohydrate ABC transporter permease</fullName>
    </submittedName>
</protein>
<keyword evidence="4 7" id="KW-0812">Transmembrane</keyword>
<dbReference type="RefSeq" id="WP_117639495.1">
    <property type="nucleotide sequence ID" value="NZ_JAAILP010000015.1"/>
</dbReference>
<feature type="transmembrane region" description="Helical" evidence="7">
    <location>
        <begin position="136"/>
        <end position="158"/>
    </location>
</feature>
<evidence type="ECO:0000313" key="10">
    <source>
        <dbReference type="EMBL" id="RGS72935.1"/>
    </source>
</evidence>
<evidence type="ECO:0000256" key="7">
    <source>
        <dbReference type="RuleBase" id="RU363032"/>
    </source>
</evidence>
<evidence type="ECO:0000256" key="2">
    <source>
        <dbReference type="ARBA" id="ARBA00022448"/>
    </source>
</evidence>
<dbReference type="Proteomes" id="UP000284024">
    <property type="component" value="Unassembled WGS sequence"/>
</dbReference>
<comment type="caution">
    <text evidence="12">The sequence shown here is derived from an EMBL/GenBank/DDBJ whole genome shotgun (WGS) entry which is preliminary data.</text>
</comment>
<dbReference type="PROSITE" id="PS50928">
    <property type="entry name" value="ABC_TM1"/>
    <property type="match status" value="1"/>
</dbReference>